<evidence type="ECO:0000256" key="10">
    <source>
        <dbReference type="ARBA" id="ARBA00023136"/>
    </source>
</evidence>
<dbReference type="Gene3D" id="1.10.510.10">
    <property type="entry name" value="Transferase(Phosphotransferase) domain 1"/>
    <property type="match status" value="1"/>
</dbReference>
<proteinExistence type="predicted"/>
<evidence type="ECO:0000256" key="6">
    <source>
        <dbReference type="ARBA" id="ARBA00022741"/>
    </source>
</evidence>
<evidence type="ECO:0000256" key="12">
    <source>
        <dbReference type="PROSITE-ProRule" id="PRU10141"/>
    </source>
</evidence>
<evidence type="ECO:0000256" key="13">
    <source>
        <dbReference type="SAM" id="MobiDB-lite"/>
    </source>
</evidence>
<evidence type="ECO:0000256" key="2">
    <source>
        <dbReference type="ARBA" id="ARBA00022527"/>
    </source>
</evidence>
<evidence type="ECO:0000259" key="15">
    <source>
        <dbReference type="PROSITE" id="PS50011"/>
    </source>
</evidence>
<evidence type="ECO:0000256" key="1">
    <source>
        <dbReference type="ARBA" id="ARBA00004479"/>
    </source>
</evidence>
<evidence type="ECO:0000256" key="7">
    <source>
        <dbReference type="ARBA" id="ARBA00022777"/>
    </source>
</evidence>
<comment type="subcellular location">
    <subcellularLocation>
        <location evidence="1">Membrane</location>
        <topology evidence="1">Single-pass type I membrane protein</topology>
    </subcellularLocation>
</comment>
<gene>
    <name evidence="16" type="ORF">FSB_LOCUS46090</name>
</gene>
<evidence type="ECO:0000256" key="9">
    <source>
        <dbReference type="ARBA" id="ARBA00022989"/>
    </source>
</evidence>
<feature type="binding site" evidence="12">
    <location>
        <position position="229"/>
    </location>
    <ligand>
        <name>ATP</name>
        <dbReference type="ChEBI" id="CHEBI:30616"/>
    </ligand>
</feature>
<dbReference type="AlphaFoldDB" id="A0A2N9I1C0"/>
<dbReference type="PROSITE" id="PS50011">
    <property type="entry name" value="PROTEIN_KINASE_DOM"/>
    <property type="match status" value="1"/>
</dbReference>
<sequence>MKKAMSTPPIQLFLDRNGHLVNEKEFYNGLGLFGNNMDHQAQDIFNSFNQQVNSAMKWATVASVGNGFLKGFGLAPVHWSLCDHDTCPVLATCPHLSSSSALEPNLLGLVMIIAIVAIVYALIDCLRKAGTAIPTYARLATADTSKSSNPSSIDIENAETPLLPVLRDSQVEHATMEKFISNMAREKPIRFSAAQLAEFTENYSTILGSGGFGVVFEGQFPNGVKVAVKVLNGDLNKRVEEQFMAEVSTMGRTYHINLVRLYGFCFDPMIRALVYEYMENGCLDNFLFSDNQEMEREKLYDIAIGTAKGIAYLHEECQQRIIHYDIKPGNVLLDKNLNAKVADFGLAKLCNRGSSRLLLTNGRGTPGYAAPELWKPYPVTHKCDVYSFGMLLFEIVGRRRNFDDNLNESRQWLPRWTWEMFHNNELAVMMSLCGIQDKDREEAERMVRVALWCVQYSPDERPLMSTVVKMLEGSMEISPPPFPFEHMVSPTPSMNLPNGSDEGSNTTSSSSANTVEQSNSKPMHTALEIELAA</sequence>
<reference evidence="16" key="1">
    <citation type="submission" date="2018-02" db="EMBL/GenBank/DDBJ databases">
        <authorList>
            <person name="Cohen D.B."/>
            <person name="Kent A.D."/>
        </authorList>
    </citation>
    <scope>NUCLEOTIDE SEQUENCE</scope>
</reference>
<dbReference type="GO" id="GO:0004674">
    <property type="term" value="F:protein serine/threonine kinase activity"/>
    <property type="evidence" value="ECO:0007669"/>
    <property type="project" value="UniProtKB-KW"/>
</dbReference>
<feature type="transmembrane region" description="Helical" evidence="14">
    <location>
        <begin position="106"/>
        <end position="123"/>
    </location>
</feature>
<feature type="compositionally biased region" description="Polar residues" evidence="13">
    <location>
        <begin position="490"/>
        <end position="503"/>
    </location>
</feature>
<dbReference type="Pfam" id="PF07714">
    <property type="entry name" value="PK_Tyr_Ser-Thr"/>
    <property type="match status" value="1"/>
</dbReference>
<protein>
    <recommendedName>
        <fullName evidence="15">Protein kinase domain-containing protein</fullName>
    </recommendedName>
</protein>
<dbReference type="InterPro" id="IPR045874">
    <property type="entry name" value="LRK10/LRL21-25-like"/>
</dbReference>
<dbReference type="Gene3D" id="3.30.200.20">
    <property type="entry name" value="Phosphorylase Kinase, domain 1"/>
    <property type="match status" value="1"/>
</dbReference>
<evidence type="ECO:0000256" key="3">
    <source>
        <dbReference type="ARBA" id="ARBA00022679"/>
    </source>
</evidence>
<evidence type="ECO:0000256" key="4">
    <source>
        <dbReference type="ARBA" id="ARBA00022692"/>
    </source>
</evidence>
<accession>A0A2N9I1C0</accession>
<dbReference type="SUPFAM" id="SSF56112">
    <property type="entry name" value="Protein kinase-like (PK-like)"/>
    <property type="match status" value="1"/>
</dbReference>
<dbReference type="PROSITE" id="PS00108">
    <property type="entry name" value="PROTEIN_KINASE_ST"/>
    <property type="match status" value="1"/>
</dbReference>
<evidence type="ECO:0000256" key="5">
    <source>
        <dbReference type="ARBA" id="ARBA00022729"/>
    </source>
</evidence>
<organism evidence="16">
    <name type="scientific">Fagus sylvatica</name>
    <name type="common">Beechnut</name>
    <dbReference type="NCBI Taxonomy" id="28930"/>
    <lineage>
        <taxon>Eukaryota</taxon>
        <taxon>Viridiplantae</taxon>
        <taxon>Streptophyta</taxon>
        <taxon>Embryophyta</taxon>
        <taxon>Tracheophyta</taxon>
        <taxon>Spermatophyta</taxon>
        <taxon>Magnoliopsida</taxon>
        <taxon>eudicotyledons</taxon>
        <taxon>Gunneridae</taxon>
        <taxon>Pentapetalae</taxon>
        <taxon>rosids</taxon>
        <taxon>fabids</taxon>
        <taxon>Fagales</taxon>
        <taxon>Fagaceae</taxon>
        <taxon>Fagus</taxon>
    </lineage>
</organism>
<dbReference type="FunFam" id="1.10.510.10:FF:000537">
    <property type="entry name" value="Putative receptor-like protein kinase"/>
    <property type="match status" value="1"/>
</dbReference>
<dbReference type="InterPro" id="IPR011009">
    <property type="entry name" value="Kinase-like_dom_sf"/>
</dbReference>
<dbReference type="GO" id="GO:0005524">
    <property type="term" value="F:ATP binding"/>
    <property type="evidence" value="ECO:0007669"/>
    <property type="project" value="UniProtKB-UniRule"/>
</dbReference>
<keyword evidence="6 12" id="KW-0547">Nucleotide-binding</keyword>
<evidence type="ECO:0000256" key="8">
    <source>
        <dbReference type="ARBA" id="ARBA00022840"/>
    </source>
</evidence>
<dbReference type="InterPro" id="IPR008271">
    <property type="entry name" value="Ser/Thr_kinase_AS"/>
</dbReference>
<keyword evidence="4 14" id="KW-0812">Transmembrane</keyword>
<keyword evidence="10 14" id="KW-0472">Membrane</keyword>
<dbReference type="InterPro" id="IPR001245">
    <property type="entry name" value="Ser-Thr/Tyr_kinase_cat_dom"/>
</dbReference>
<dbReference type="InterPro" id="IPR000719">
    <property type="entry name" value="Prot_kinase_dom"/>
</dbReference>
<evidence type="ECO:0000256" key="14">
    <source>
        <dbReference type="SAM" id="Phobius"/>
    </source>
</evidence>
<dbReference type="InterPro" id="IPR017441">
    <property type="entry name" value="Protein_kinase_ATP_BS"/>
</dbReference>
<keyword evidence="7" id="KW-0418">Kinase</keyword>
<feature type="domain" description="Protein kinase" evidence="15">
    <location>
        <begin position="201"/>
        <end position="482"/>
    </location>
</feature>
<keyword evidence="2" id="KW-0723">Serine/threonine-protein kinase</keyword>
<keyword evidence="9 14" id="KW-1133">Transmembrane helix</keyword>
<keyword evidence="5" id="KW-0732">Signal</keyword>
<dbReference type="PROSITE" id="PS00107">
    <property type="entry name" value="PROTEIN_KINASE_ATP"/>
    <property type="match status" value="1"/>
</dbReference>
<keyword evidence="3" id="KW-0808">Transferase</keyword>
<feature type="compositionally biased region" description="Low complexity" evidence="13">
    <location>
        <begin position="504"/>
        <end position="514"/>
    </location>
</feature>
<dbReference type="GO" id="GO:0016020">
    <property type="term" value="C:membrane"/>
    <property type="evidence" value="ECO:0007669"/>
    <property type="project" value="UniProtKB-SubCell"/>
</dbReference>
<dbReference type="PANTHER" id="PTHR27009">
    <property type="entry name" value="RUST RESISTANCE KINASE LR10-RELATED"/>
    <property type="match status" value="1"/>
</dbReference>
<evidence type="ECO:0000256" key="11">
    <source>
        <dbReference type="ARBA" id="ARBA00023180"/>
    </source>
</evidence>
<dbReference type="EMBL" id="OIVN01004580">
    <property type="protein sequence ID" value="SPD18208.1"/>
    <property type="molecule type" value="Genomic_DNA"/>
</dbReference>
<dbReference type="SMART" id="SM00220">
    <property type="entry name" value="S_TKc"/>
    <property type="match status" value="1"/>
</dbReference>
<keyword evidence="11" id="KW-0325">Glycoprotein</keyword>
<name>A0A2N9I1C0_FAGSY</name>
<evidence type="ECO:0000313" key="16">
    <source>
        <dbReference type="EMBL" id="SPD18208.1"/>
    </source>
</evidence>
<feature type="region of interest" description="Disordered" evidence="13">
    <location>
        <begin position="481"/>
        <end position="533"/>
    </location>
</feature>
<keyword evidence="8 12" id="KW-0067">ATP-binding</keyword>